<sequence>MPNYRSILSAILEGYALPIDGPHGVAHWARVYDNGMRLAGETGARREVVGLFAVFHDSRRLNEHHDPGHGLRGAELAHSLLGELFHLADDDFDLLYEACAGHTDERTHLDVTVQTCWDADRLDLGRVGVEPHADYLCTPAAKRRSTIRWADGRASFQVVPEWVEEQWGVELE</sequence>
<dbReference type="EMBL" id="JAMXLR010000051">
    <property type="protein sequence ID" value="MCO6045080.1"/>
    <property type="molecule type" value="Genomic_DNA"/>
</dbReference>
<dbReference type="SUPFAM" id="SSF109604">
    <property type="entry name" value="HD-domain/PDEase-like"/>
    <property type="match status" value="1"/>
</dbReference>
<name>A0A9X2F9W3_9BACT</name>
<proteinExistence type="predicted"/>
<dbReference type="AlphaFoldDB" id="A0A9X2F9W3"/>
<evidence type="ECO:0000313" key="1">
    <source>
        <dbReference type="EMBL" id="MCO6045080.1"/>
    </source>
</evidence>
<dbReference type="Proteomes" id="UP001155241">
    <property type="component" value="Unassembled WGS sequence"/>
</dbReference>
<evidence type="ECO:0008006" key="3">
    <source>
        <dbReference type="Google" id="ProtNLM"/>
    </source>
</evidence>
<accession>A0A9X2F9W3</accession>
<dbReference type="RefSeq" id="WP_252853192.1">
    <property type="nucleotide sequence ID" value="NZ_JAMXLR010000051.1"/>
</dbReference>
<comment type="caution">
    <text evidence="1">The sequence shown here is derived from an EMBL/GenBank/DDBJ whole genome shotgun (WGS) entry which is preliminary data.</text>
</comment>
<protein>
    <recommendedName>
        <fullName evidence="3">HD domain-containing protein</fullName>
    </recommendedName>
</protein>
<keyword evidence="2" id="KW-1185">Reference proteome</keyword>
<evidence type="ECO:0000313" key="2">
    <source>
        <dbReference type="Proteomes" id="UP001155241"/>
    </source>
</evidence>
<reference evidence="1" key="1">
    <citation type="submission" date="2022-06" db="EMBL/GenBank/DDBJ databases">
        <title>Aeoliella straminimaris, a novel planctomycete from sediments.</title>
        <authorList>
            <person name="Vitorino I.R."/>
            <person name="Lage O.M."/>
        </authorList>
    </citation>
    <scope>NUCLEOTIDE SEQUENCE</scope>
    <source>
        <strain evidence="1">ICT_H6.2</strain>
    </source>
</reference>
<gene>
    <name evidence="1" type="ORF">NG895_14310</name>
</gene>
<organism evidence="1 2">
    <name type="scientific">Aeoliella straminimaris</name>
    <dbReference type="NCBI Taxonomy" id="2954799"/>
    <lineage>
        <taxon>Bacteria</taxon>
        <taxon>Pseudomonadati</taxon>
        <taxon>Planctomycetota</taxon>
        <taxon>Planctomycetia</taxon>
        <taxon>Pirellulales</taxon>
        <taxon>Lacipirellulaceae</taxon>
        <taxon>Aeoliella</taxon>
    </lineage>
</organism>
<dbReference type="Gene3D" id="1.10.3210.10">
    <property type="entry name" value="Hypothetical protein af1432"/>
    <property type="match status" value="1"/>
</dbReference>